<organism evidence="3 4">
    <name type="scientific">Pseudarcicella hirudinis</name>
    <dbReference type="NCBI Taxonomy" id="1079859"/>
    <lineage>
        <taxon>Bacteria</taxon>
        <taxon>Pseudomonadati</taxon>
        <taxon>Bacteroidota</taxon>
        <taxon>Cytophagia</taxon>
        <taxon>Cytophagales</taxon>
        <taxon>Flectobacillaceae</taxon>
        <taxon>Pseudarcicella</taxon>
    </lineage>
</organism>
<dbReference type="RefSeq" id="WP_092015956.1">
    <property type="nucleotide sequence ID" value="NZ_FOXH01000004.1"/>
</dbReference>
<feature type="chain" id="PRO_5011510580" evidence="2">
    <location>
        <begin position="22"/>
        <end position="187"/>
    </location>
</feature>
<dbReference type="Proteomes" id="UP000199306">
    <property type="component" value="Unassembled WGS sequence"/>
</dbReference>
<feature type="transmembrane region" description="Helical" evidence="1">
    <location>
        <begin position="105"/>
        <end position="126"/>
    </location>
</feature>
<gene>
    <name evidence="3" type="ORF">SAMN04515674_104337</name>
</gene>
<sequence length="187" mass="20409">MKLFIYLSFAAFIFSVSDSSAYCIAPDSIRILVLENRGKSIKAYWPGMPVSFSTLSETHIISGYIHSLAYGKISVLLPDQSIKTYEIEKITKIFQAFTDKDRNSLVLQAQGLLPAAGILLFFGSMINGSGLLVATPVVKLISAGLILAGGTIFLLKRKHFRCSSTKTLKIVAYPFVVPDKSAKSPEP</sequence>
<evidence type="ECO:0000313" key="3">
    <source>
        <dbReference type="EMBL" id="SFP64125.1"/>
    </source>
</evidence>
<feature type="signal peptide" evidence="2">
    <location>
        <begin position="1"/>
        <end position="21"/>
    </location>
</feature>
<keyword evidence="1" id="KW-0812">Transmembrane</keyword>
<feature type="transmembrane region" description="Helical" evidence="1">
    <location>
        <begin position="132"/>
        <end position="155"/>
    </location>
</feature>
<keyword evidence="2" id="KW-0732">Signal</keyword>
<reference evidence="3 4" key="1">
    <citation type="submission" date="2016-10" db="EMBL/GenBank/DDBJ databases">
        <authorList>
            <person name="de Groot N.N."/>
        </authorList>
    </citation>
    <scope>NUCLEOTIDE SEQUENCE [LARGE SCALE GENOMIC DNA]</scope>
    <source>
        <strain evidence="4">E92,LMG 26720,CCM 7988</strain>
    </source>
</reference>
<keyword evidence="1" id="KW-1133">Transmembrane helix</keyword>
<evidence type="ECO:0000256" key="2">
    <source>
        <dbReference type="SAM" id="SignalP"/>
    </source>
</evidence>
<name>A0A1I5S024_9BACT</name>
<keyword evidence="1" id="KW-0472">Membrane</keyword>
<dbReference type="EMBL" id="FOXH01000004">
    <property type="protein sequence ID" value="SFP64125.1"/>
    <property type="molecule type" value="Genomic_DNA"/>
</dbReference>
<dbReference type="AlphaFoldDB" id="A0A1I5S024"/>
<evidence type="ECO:0000313" key="4">
    <source>
        <dbReference type="Proteomes" id="UP000199306"/>
    </source>
</evidence>
<proteinExistence type="predicted"/>
<evidence type="ECO:0000256" key="1">
    <source>
        <dbReference type="SAM" id="Phobius"/>
    </source>
</evidence>
<accession>A0A1I5S024</accession>
<protein>
    <submittedName>
        <fullName evidence="3">Uncharacterized protein</fullName>
    </submittedName>
</protein>
<keyword evidence="4" id="KW-1185">Reference proteome</keyword>